<dbReference type="PANTHER" id="PTHR42779">
    <property type="entry name" value="PROTEIN YNJB"/>
    <property type="match status" value="1"/>
</dbReference>
<dbReference type="Proteomes" id="UP000752814">
    <property type="component" value="Unassembled WGS sequence"/>
</dbReference>
<proteinExistence type="predicted"/>
<dbReference type="SUPFAM" id="SSF53850">
    <property type="entry name" value="Periplasmic binding protein-like II"/>
    <property type="match status" value="1"/>
</dbReference>
<gene>
    <name evidence="1" type="ORF">A3207_00370</name>
</gene>
<protein>
    <submittedName>
        <fullName evidence="1">Uncharacterized protein</fullName>
    </submittedName>
</protein>
<dbReference type="PANTHER" id="PTHR42779:SF1">
    <property type="entry name" value="PROTEIN YNJB"/>
    <property type="match status" value="1"/>
</dbReference>
<dbReference type="RefSeq" id="WP_400256337.1">
    <property type="nucleotide sequence ID" value="NZ_CAYAYE010000029.1"/>
</dbReference>
<accession>A0A8J8PIL6</accession>
<evidence type="ECO:0000313" key="1">
    <source>
        <dbReference type="EMBL" id="TQS84534.1"/>
    </source>
</evidence>
<name>A0A8J8PIL6_9ARCH</name>
<reference evidence="1" key="1">
    <citation type="submission" date="2016-03" db="EMBL/GenBank/DDBJ databases">
        <authorList>
            <person name="Borrel G."/>
            <person name="Mccann A."/>
            <person name="O'Toole P.W."/>
        </authorList>
    </citation>
    <scope>NUCLEOTIDE SEQUENCE</scope>
    <source>
        <strain evidence="1">183</strain>
    </source>
</reference>
<dbReference type="EMBL" id="LVVT01000001">
    <property type="protein sequence ID" value="TQS84534.1"/>
    <property type="molecule type" value="Genomic_DNA"/>
</dbReference>
<organism evidence="1 2">
    <name type="scientific">Candidatus Methanomassiliicoccus intestinalis</name>
    <dbReference type="NCBI Taxonomy" id="1406512"/>
    <lineage>
        <taxon>Archaea</taxon>
        <taxon>Methanobacteriati</taxon>
        <taxon>Thermoplasmatota</taxon>
        <taxon>Thermoplasmata</taxon>
        <taxon>Methanomassiliicoccales</taxon>
        <taxon>Methanomassiliicoccaceae</taxon>
        <taxon>Methanomassiliicoccus</taxon>
    </lineage>
</organism>
<comment type="caution">
    <text evidence="1">The sequence shown here is derived from an EMBL/GenBank/DDBJ whole genome shotgun (WGS) entry which is preliminary data.</text>
</comment>
<sequence>MDGTQKKIVAVVAALLIVIVAIAGVFVLTKESSSNDELNDEDLITSDWQAILNDAKGQSIEIAFYEADTQTKQFLAYMKDEMKSKYDISVSWSEYGPVATGIVKNEFKNGVTTGGKYDLIWGDTTMFANVISTVSGAEYDYIFDKTVDGKGWVNALPNSKYLSDHAEDMVSSIVSGYKSGSAAEFSNGETMYIYNPDYSVYQYNNEKVPYNVVMVKDEDNTGFVKVGYTGSLYNNQYESTISAASSSSTVYSILSVRQYMTSNFGTVQGHVFFGLPDNFSDLYQWAQIYRGQFTYPDATNSSATFHTNLILSAIMYELQYENQTAKTGWAVAEDKDLNIERVDKALASISSKEEFTAEFGYLYNYLADLDKYTNKSIGYNKTGTVSEINGKMIGCNNEKDYGSGTVLIGLTTVASVDMRTDAYACSIAAYAFDSCCSSQYYLLIPDNSSHKSAAMVLANWMLEPSVQAEFYLLTGNSFNIDTSKTADGDSADIWTTYFADGVSDWTRYVPIDRHNEVTIVGQPLGKASLMDTIWHERIGN</sequence>
<dbReference type="AlphaFoldDB" id="A0A8J8PIL6"/>
<evidence type="ECO:0000313" key="2">
    <source>
        <dbReference type="Proteomes" id="UP000752814"/>
    </source>
</evidence>